<evidence type="ECO:0000256" key="4">
    <source>
        <dbReference type="ARBA" id="ARBA00023242"/>
    </source>
</evidence>
<dbReference type="PROSITE" id="PS50102">
    <property type="entry name" value="RRM"/>
    <property type="match status" value="1"/>
</dbReference>
<dbReference type="Gene3D" id="3.30.70.330">
    <property type="match status" value="2"/>
</dbReference>
<comment type="similarity">
    <text evidence="2">Belongs to the RRM RBM34 family.</text>
</comment>
<dbReference type="InterPro" id="IPR035979">
    <property type="entry name" value="RBD_domain_sf"/>
</dbReference>
<feature type="domain" description="RRM" evidence="7">
    <location>
        <begin position="206"/>
        <end position="283"/>
    </location>
</feature>
<evidence type="ECO:0000256" key="5">
    <source>
        <dbReference type="PROSITE-ProRule" id="PRU00176"/>
    </source>
</evidence>
<dbReference type="SUPFAM" id="SSF54928">
    <property type="entry name" value="RNA-binding domain, RBD"/>
    <property type="match status" value="1"/>
</dbReference>
<dbReference type="GO" id="GO:0000463">
    <property type="term" value="P:maturation of LSU-rRNA from tricistronic rRNA transcript (SSU-rRNA, 5.8S rRNA, LSU-rRNA)"/>
    <property type="evidence" value="ECO:0007669"/>
    <property type="project" value="TreeGrafter"/>
</dbReference>
<accession>A0A3Q2YWQ8</accession>
<evidence type="ECO:0000256" key="6">
    <source>
        <dbReference type="SAM" id="MobiDB-lite"/>
    </source>
</evidence>
<sequence length="411" mass="45070">MTFGCACCHQLPQLSEQPEAPEVKGQAGRKPKGGKKIPKVKTEAEQKLDNRSSGTALIAAAAAGQAGRAKQEPQDGLRGQPARRLRQEGSAAQPLTSAASRARSPGVCALSVAPQTLLSMFRADGAVESIRFRSLVREDPAVSRRVAAIKRQAHPSARSINAYVVFKEPCDSSPSAILSPRRNGAEIEKDFIIRVDRVSSKHDHKRSIFVGNLNFELKELALRRHFEQCGVVEAVRLVRDHNTGLGKGFGYVLFESCDSVQLALKLDGSKVEGRAIRVRRSAEKEARRGVPAHGVQVGRARKVVGVQQAVARGRKHHAERQREQRQHPRRAAGAAHAAARHLRGDWRHAFARGAPWWRKRSKRLRHQSRVETPETGETRSPAALSVCVCCCDICVQTASVLNCPSLAFHMI</sequence>
<dbReference type="PANTHER" id="PTHR23236">
    <property type="entry name" value="EUKARYOTIC TRANSLATION INITIATION FACTOR 4B/4H"/>
    <property type="match status" value="1"/>
</dbReference>
<evidence type="ECO:0000313" key="8">
    <source>
        <dbReference type="Ensembl" id="ENSHCOP00000022574.1"/>
    </source>
</evidence>
<keyword evidence="4" id="KW-0539">Nucleus</keyword>
<dbReference type="InterPro" id="IPR000504">
    <property type="entry name" value="RRM_dom"/>
</dbReference>
<dbReference type="GO" id="GO:0019843">
    <property type="term" value="F:rRNA binding"/>
    <property type="evidence" value="ECO:0007669"/>
    <property type="project" value="TreeGrafter"/>
</dbReference>
<dbReference type="InterPro" id="IPR012677">
    <property type="entry name" value="Nucleotide-bd_a/b_plait_sf"/>
</dbReference>
<dbReference type="AlphaFoldDB" id="A0A3Q2YWQ8"/>
<dbReference type="GO" id="GO:0005730">
    <property type="term" value="C:nucleolus"/>
    <property type="evidence" value="ECO:0007669"/>
    <property type="project" value="UniProtKB-SubCell"/>
</dbReference>
<keyword evidence="9" id="KW-1185">Reference proteome</keyword>
<name>A0A3Q2YWQ8_HIPCM</name>
<dbReference type="Ensembl" id="ENSHCOT00000000737.1">
    <property type="protein sequence ID" value="ENSHCOP00000022574.1"/>
    <property type="gene ID" value="ENSHCOG00000010393.1"/>
</dbReference>
<dbReference type="SMART" id="SM00360">
    <property type="entry name" value="RRM"/>
    <property type="match status" value="1"/>
</dbReference>
<feature type="region of interest" description="Disordered" evidence="6">
    <location>
        <begin position="14"/>
        <end position="100"/>
    </location>
</feature>
<dbReference type="Pfam" id="PF00076">
    <property type="entry name" value="RRM_1"/>
    <property type="match status" value="1"/>
</dbReference>
<feature type="compositionally biased region" description="Basic residues" evidence="6">
    <location>
        <begin position="27"/>
        <end position="39"/>
    </location>
</feature>
<dbReference type="GeneTree" id="ENSGT00390000011249"/>
<evidence type="ECO:0000256" key="2">
    <source>
        <dbReference type="ARBA" id="ARBA00007077"/>
    </source>
</evidence>
<dbReference type="InterPro" id="IPR034221">
    <property type="entry name" value="RBM34_RRM2"/>
</dbReference>
<feature type="region of interest" description="Disordered" evidence="6">
    <location>
        <begin position="311"/>
        <end position="333"/>
    </location>
</feature>
<dbReference type="Proteomes" id="UP000264820">
    <property type="component" value="Unplaced"/>
</dbReference>
<reference evidence="8" key="2">
    <citation type="submission" date="2025-09" db="UniProtKB">
        <authorList>
            <consortium name="Ensembl"/>
        </authorList>
    </citation>
    <scope>IDENTIFICATION</scope>
</reference>
<protein>
    <submittedName>
        <fullName evidence="8">RNA binding motif protein 34</fullName>
    </submittedName>
</protein>
<dbReference type="PANTHER" id="PTHR23236:SF25">
    <property type="entry name" value="RNA-BINDING PROTEIN 34"/>
    <property type="match status" value="1"/>
</dbReference>
<evidence type="ECO:0000313" key="9">
    <source>
        <dbReference type="Proteomes" id="UP000264820"/>
    </source>
</evidence>
<dbReference type="STRING" id="109280.ENSHCOP00000022574"/>
<feature type="compositionally biased region" description="Basic and acidic residues" evidence="6">
    <location>
        <begin position="40"/>
        <end position="50"/>
    </location>
</feature>
<evidence type="ECO:0000259" key="7">
    <source>
        <dbReference type="PROSITE" id="PS50102"/>
    </source>
</evidence>
<comment type="subcellular location">
    <subcellularLocation>
        <location evidence="1">Nucleus</location>
        <location evidence="1">Nucleolus</location>
    </subcellularLocation>
</comment>
<evidence type="ECO:0000256" key="3">
    <source>
        <dbReference type="ARBA" id="ARBA00022884"/>
    </source>
</evidence>
<organism evidence="8 9">
    <name type="scientific">Hippocampus comes</name>
    <name type="common">Tiger tail seahorse</name>
    <dbReference type="NCBI Taxonomy" id="109280"/>
    <lineage>
        <taxon>Eukaryota</taxon>
        <taxon>Metazoa</taxon>
        <taxon>Chordata</taxon>
        <taxon>Craniata</taxon>
        <taxon>Vertebrata</taxon>
        <taxon>Euteleostomi</taxon>
        <taxon>Actinopterygii</taxon>
        <taxon>Neopterygii</taxon>
        <taxon>Teleostei</taxon>
        <taxon>Neoteleostei</taxon>
        <taxon>Acanthomorphata</taxon>
        <taxon>Syngnathiaria</taxon>
        <taxon>Syngnathiformes</taxon>
        <taxon>Syngnathoidei</taxon>
        <taxon>Syngnathidae</taxon>
        <taxon>Hippocampus</taxon>
    </lineage>
</organism>
<dbReference type="CDD" id="cd12395">
    <property type="entry name" value="RRM2_RBM34"/>
    <property type="match status" value="1"/>
</dbReference>
<evidence type="ECO:0000256" key="1">
    <source>
        <dbReference type="ARBA" id="ARBA00004604"/>
    </source>
</evidence>
<feature type="compositionally biased region" description="Low complexity" evidence="6">
    <location>
        <begin position="54"/>
        <end position="68"/>
    </location>
</feature>
<keyword evidence="3 5" id="KW-0694">RNA-binding</keyword>
<proteinExistence type="inferred from homology"/>
<reference evidence="8" key="1">
    <citation type="submission" date="2025-08" db="UniProtKB">
        <authorList>
            <consortium name="Ensembl"/>
        </authorList>
    </citation>
    <scope>IDENTIFICATION</scope>
</reference>